<dbReference type="InterPro" id="IPR045886">
    <property type="entry name" value="ThiF/MoeB/HesA"/>
</dbReference>
<dbReference type="SMART" id="SM00450">
    <property type="entry name" value="RHOD"/>
    <property type="match status" value="1"/>
</dbReference>
<dbReference type="Pfam" id="PF00581">
    <property type="entry name" value="Rhodanese"/>
    <property type="match status" value="1"/>
</dbReference>
<evidence type="ECO:0000313" key="6">
    <source>
        <dbReference type="Proteomes" id="UP000470875"/>
    </source>
</evidence>
<evidence type="ECO:0000313" key="5">
    <source>
        <dbReference type="EMBL" id="MSS85202.1"/>
    </source>
</evidence>
<dbReference type="Gene3D" id="3.40.50.720">
    <property type="entry name" value="NAD(P)-binding Rossmann-like Domain"/>
    <property type="match status" value="1"/>
</dbReference>
<keyword evidence="3" id="KW-0067">ATP-binding</keyword>
<dbReference type="GO" id="GO:0016779">
    <property type="term" value="F:nucleotidyltransferase activity"/>
    <property type="evidence" value="ECO:0007669"/>
    <property type="project" value="UniProtKB-KW"/>
</dbReference>
<evidence type="ECO:0000256" key="1">
    <source>
        <dbReference type="ARBA" id="ARBA00022679"/>
    </source>
</evidence>
<dbReference type="GO" id="GO:0005524">
    <property type="term" value="F:ATP binding"/>
    <property type="evidence" value="ECO:0007669"/>
    <property type="project" value="UniProtKB-KW"/>
</dbReference>
<keyword evidence="5" id="KW-0548">Nucleotidyltransferase</keyword>
<dbReference type="PROSITE" id="PS50206">
    <property type="entry name" value="RHODANESE_3"/>
    <property type="match status" value="1"/>
</dbReference>
<dbReference type="InterPro" id="IPR035985">
    <property type="entry name" value="Ubiquitin-activating_enz"/>
</dbReference>
<dbReference type="GO" id="GO:0005829">
    <property type="term" value="C:cytosol"/>
    <property type="evidence" value="ECO:0007669"/>
    <property type="project" value="TreeGrafter"/>
</dbReference>
<dbReference type="GO" id="GO:0004792">
    <property type="term" value="F:thiosulfate-cyanide sulfurtransferase activity"/>
    <property type="evidence" value="ECO:0007669"/>
    <property type="project" value="TreeGrafter"/>
</dbReference>
<gene>
    <name evidence="5" type="ORF">FYJ24_10640</name>
</gene>
<proteinExistence type="predicted"/>
<dbReference type="Gene3D" id="3.40.250.10">
    <property type="entry name" value="Rhodanese-like domain"/>
    <property type="match status" value="1"/>
</dbReference>
<keyword evidence="1 5" id="KW-0808">Transferase</keyword>
<dbReference type="InterPro" id="IPR001763">
    <property type="entry name" value="Rhodanese-like_dom"/>
</dbReference>
<dbReference type="GO" id="GO:0008641">
    <property type="term" value="F:ubiquitin-like modifier activating enzyme activity"/>
    <property type="evidence" value="ECO:0007669"/>
    <property type="project" value="InterPro"/>
</dbReference>
<comment type="caution">
    <text evidence="5">The sequence shown here is derived from an EMBL/GenBank/DDBJ whole genome shotgun (WGS) entry which is preliminary data.</text>
</comment>
<dbReference type="AlphaFoldDB" id="A0A6N7W9T1"/>
<keyword evidence="6" id="KW-1185">Reference proteome</keyword>
<protein>
    <submittedName>
        <fullName evidence="5">Adenylyltransferase/sulfurtransferase MoeZ</fullName>
    </submittedName>
</protein>
<dbReference type="InterPro" id="IPR036873">
    <property type="entry name" value="Rhodanese-like_dom_sf"/>
</dbReference>
<dbReference type="CDD" id="cd00757">
    <property type="entry name" value="ThiF_MoeB_HesA_family"/>
    <property type="match status" value="1"/>
</dbReference>
<name>A0A6N7W9T1_9ACTO</name>
<dbReference type="Pfam" id="PF00899">
    <property type="entry name" value="ThiF"/>
    <property type="match status" value="1"/>
</dbReference>
<evidence type="ECO:0000256" key="3">
    <source>
        <dbReference type="ARBA" id="ARBA00022840"/>
    </source>
</evidence>
<dbReference type="Proteomes" id="UP000470875">
    <property type="component" value="Unassembled WGS sequence"/>
</dbReference>
<dbReference type="EMBL" id="VULO01000013">
    <property type="protein sequence ID" value="MSS85202.1"/>
    <property type="molecule type" value="Genomic_DNA"/>
</dbReference>
<dbReference type="CDD" id="cd00158">
    <property type="entry name" value="RHOD"/>
    <property type="match status" value="1"/>
</dbReference>
<dbReference type="FunFam" id="3.40.50.720:FF:000033">
    <property type="entry name" value="Adenylyltransferase and sulfurtransferase MOCS3"/>
    <property type="match status" value="1"/>
</dbReference>
<evidence type="ECO:0000259" key="4">
    <source>
        <dbReference type="PROSITE" id="PS50206"/>
    </source>
</evidence>
<feature type="domain" description="Rhodanese" evidence="4">
    <location>
        <begin position="311"/>
        <end position="402"/>
    </location>
</feature>
<dbReference type="PANTHER" id="PTHR10953">
    <property type="entry name" value="UBIQUITIN-ACTIVATING ENZYME E1"/>
    <property type="match status" value="1"/>
</dbReference>
<sequence>MILDQRAKMQRALVDPAPVLNSQQQSRYSRQIRIPEFGEVSQRRLVAAKVLVVGAGGLGSPVLQYLAAAGVGTIGIIDDDVVEISNLGRQVIHREDAIGVSKVFSAHHMVAALNPHVNVVDYPYRLTANNAEEIIREYDLVVDGADNFPTRYLVDDTCAHLDKPVVWGSILRFDGQMSVFWVGAPKYAQIPTFPAGGRGPRLRDVFPSPPPAGTVASCAEAGVLGALCGQVGSVMAMEAIKVITGMGQVSLGAITIIDALSGTLDHIAFCPSYIEPEFSENTAHYQETCALLLSEGTGEITAETLAAWMTQGRNLSIVDVREPDEVAKGVIPGAYTLPLTQLQLARSLEDLPSWIQHKTGPLVVNCRSGARSAKAIEILRSLGVTQLLNLSGGFLQWSATEKSA</sequence>
<dbReference type="GO" id="GO:0008146">
    <property type="term" value="F:sulfotransferase activity"/>
    <property type="evidence" value="ECO:0007669"/>
    <property type="project" value="TreeGrafter"/>
</dbReference>
<dbReference type="PANTHER" id="PTHR10953:SF102">
    <property type="entry name" value="ADENYLYLTRANSFERASE AND SULFURTRANSFERASE MOCS3"/>
    <property type="match status" value="1"/>
</dbReference>
<organism evidence="5 6">
    <name type="scientific">Scrofimicrobium canadense</name>
    <dbReference type="NCBI Taxonomy" id="2652290"/>
    <lineage>
        <taxon>Bacteria</taxon>
        <taxon>Bacillati</taxon>
        <taxon>Actinomycetota</taxon>
        <taxon>Actinomycetes</taxon>
        <taxon>Actinomycetales</taxon>
        <taxon>Actinomycetaceae</taxon>
        <taxon>Scrofimicrobium</taxon>
    </lineage>
</organism>
<dbReference type="InterPro" id="IPR000594">
    <property type="entry name" value="ThiF_NAD_FAD-bd"/>
</dbReference>
<evidence type="ECO:0000256" key="2">
    <source>
        <dbReference type="ARBA" id="ARBA00022741"/>
    </source>
</evidence>
<dbReference type="SUPFAM" id="SSF69572">
    <property type="entry name" value="Activating enzymes of the ubiquitin-like proteins"/>
    <property type="match status" value="1"/>
</dbReference>
<accession>A0A6N7W9T1</accession>
<reference evidence="5 6" key="1">
    <citation type="submission" date="2019-08" db="EMBL/GenBank/DDBJ databases">
        <title>In-depth cultivation of the pig gut microbiome towards novel bacterial diversity and tailored functional studies.</title>
        <authorList>
            <person name="Wylensek D."/>
            <person name="Hitch T.C.A."/>
            <person name="Clavel T."/>
        </authorList>
    </citation>
    <scope>NUCLEOTIDE SEQUENCE [LARGE SCALE GENOMIC DNA]</scope>
    <source>
        <strain evidence="5 6">WB03_NA08</strain>
    </source>
</reference>
<keyword evidence="2" id="KW-0547">Nucleotide-binding</keyword>